<gene>
    <name evidence="2" type="ORF">Q7514_10720</name>
</gene>
<evidence type="ECO:0000313" key="2">
    <source>
        <dbReference type="EMBL" id="MEE2057995.1"/>
    </source>
</evidence>
<evidence type="ECO:0008006" key="4">
    <source>
        <dbReference type="Google" id="ProtNLM"/>
    </source>
</evidence>
<reference evidence="2 3" key="1">
    <citation type="submission" date="2023-07" db="EMBL/GenBank/DDBJ databases">
        <authorList>
            <person name="Girao M."/>
            <person name="Carvalho M.F."/>
        </authorList>
    </citation>
    <scope>NUCLEOTIDE SEQUENCE [LARGE SCALE GENOMIC DNA]</scope>
    <source>
        <strain evidence="2 3">YIM65754</strain>
    </source>
</reference>
<feature type="region of interest" description="Disordered" evidence="1">
    <location>
        <begin position="240"/>
        <end position="270"/>
    </location>
</feature>
<accession>A0ABU7L8X4</accession>
<sequence>MNLNAGKILQFIFGVTTLMVLTACSHDAPSDPVDISAEQSQYQPPPQVRNATYVWSAEPGIDLLDERGRLIRAAYEAMIISSYGGLHITYPGFVDALDLEFALGIGTRSDQSLAGTARAHILQINETDAGFKATVCSQLSRLAIRWPDGDYRISNFSGMEEYVEFDHVVYDAHNPRIDPRSALEHRWPASQSAEPTSDDGKPIDGPQWSAPTEDLFSGTGWTITFGADLGETMHRCEDWGRSIEPNVPDEGSETIRSPIPPKTLPAYPGW</sequence>
<evidence type="ECO:0000313" key="3">
    <source>
        <dbReference type="Proteomes" id="UP001336020"/>
    </source>
</evidence>
<feature type="region of interest" description="Disordered" evidence="1">
    <location>
        <begin position="181"/>
        <end position="213"/>
    </location>
</feature>
<evidence type="ECO:0000256" key="1">
    <source>
        <dbReference type="SAM" id="MobiDB-lite"/>
    </source>
</evidence>
<name>A0ABU7L8X4_9NOCA</name>
<proteinExistence type="predicted"/>
<dbReference type="PROSITE" id="PS51257">
    <property type="entry name" value="PROKAR_LIPOPROTEIN"/>
    <property type="match status" value="1"/>
</dbReference>
<protein>
    <recommendedName>
        <fullName evidence="4">Lipoprotein</fullName>
    </recommendedName>
</protein>
<dbReference type="EMBL" id="JAUTXY010000004">
    <property type="protein sequence ID" value="MEE2057995.1"/>
    <property type="molecule type" value="Genomic_DNA"/>
</dbReference>
<organism evidence="2 3">
    <name type="scientific">Rhodococcus artemisiae</name>
    <dbReference type="NCBI Taxonomy" id="714159"/>
    <lineage>
        <taxon>Bacteria</taxon>
        <taxon>Bacillati</taxon>
        <taxon>Actinomycetota</taxon>
        <taxon>Actinomycetes</taxon>
        <taxon>Mycobacteriales</taxon>
        <taxon>Nocardiaceae</taxon>
        <taxon>Rhodococcus</taxon>
    </lineage>
</organism>
<keyword evidence="3" id="KW-1185">Reference proteome</keyword>
<dbReference type="Proteomes" id="UP001336020">
    <property type="component" value="Unassembled WGS sequence"/>
</dbReference>
<comment type="caution">
    <text evidence="2">The sequence shown here is derived from an EMBL/GenBank/DDBJ whole genome shotgun (WGS) entry which is preliminary data.</text>
</comment>
<dbReference type="RefSeq" id="WP_330133234.1">
    <property type="nucleotide sequence ID" value="NZ_JAUTXY010000004.1"/>
</dbReference>